<dbReference type="FunFam" id="3.40.50.720:FF:000101">
    <property type="entry name" value="GDP-L-fucose synthase"/>
    <property type="match status" value="1"/>
</dbReference>
<evidence type="ECO:0000256" key="2">
    <source>
        <dbReference type="ARBA" id="ARBA00005959"/>
    </source>
</evidence>
<comment type="catalytic activity">
    <reaction evidence="8 9">
        <text>GDP-beta-L-fucose + NADP(+) = GDP-4-dehydro-alpha-D-rhamnose + NADPH + H(+)</text>
        <dbReference type="Rhea" id="RHEA:18885"/>
        <dbReference type="ChEBI" id="CHEBI:15378"/>
        <dbReference type="ChEBI" id="CHEBI:57273"/>
        <dbReference type="ChEBI" id="CHEBI:57783"/>
        <dbReference type="ChEBI" id="CHEBI:57964"/>
        <dbReference type="ChEBI" id="CHEBI:58349"/>
        <dbReference type="EC" id="1.1.1.271"/>
    </reaction>
</comment>
<dbReference type="Proteomes" id="UP000186607">
    <property type="component" value="Unassembled WGS sequence"/>
</dbReference>
<proteinExistence type="inferred from homology"/>
<evidence type="ECO:0000256" key="4">
    <source>
        <dbReference type="ARBA" id="ARBA00022857"/>
    </source>
</evidence>
<gene>
    <name evidence="9" type="primary">fcl</name>
    <name evidence="11" type="ORF">BOO71_0000145</name>
</gene>
<dbReference type="GO" id="GO:0070401">
    <property type="term" value="F:NADP+ binding"/>
    <property type="evidence" value="ECO:0007669"/>
    <property type="project" value="UniProtKB-UniRule"/>
</dbReference>
<dbReference type="PANTHER" id="PTHR43238">
    <property type="entry name" value="GDP-L-FUCOSE SYNTHASE"/>
    <property type="match status" value="1"/>
</dbReference>
<dbReference type="SUPFAM" id="SSF51735">
    <property type="entry name" value="NAD(P)-binding Rossmann-fold domains"/>
    <property type="match status" value="1"/>
</dbReference>
<dbReference type="GO" id="GO:0050577">
    <property type="term" value="F:GDP-L-fucose synthase activity"/>
    <property type="evidence" value="ECO:0007669"/>
    <property type="project" value="UniProtKB-UniRule"/>
</dbReference>
<dbReference type="CDD" id="cd05239">
    <property type="entry name" value="GDP_FS_SDR_e"/>
    <property type="match status" value="1"/>
</dbReference>
<dbReference type="PANTHER" id="PTHR43238:SF1">
    <property type="entry name" value="GDP-L-FUCOSE SYNTHASE"/>
    <property type="match status" value="1"/>
</dbReference>
<dbReference type="InterPro" id="IPR028614">
    <property type="entry name" value="GDP_fucose/colitose_synth"/>
</dbReference>
<keyword evidence="5 9" id="KW-0560">Oxidoreductase</keyword>
<dbReference type="AlphaFoldDB" id="A0A1U7P554"/>
<feature type="binding site" evidence="9">
    <location>
        <position position="203"/>
    </location>
    <ligand>
        <name>substrate</name>
    </ligand>
</feature>
<feature type="binding site" evidence="9">
    <location>
        <position position="180"/>
    </location>
    <ligand>
        <name>NADP(+)</name>
        <dbReference type="ChEBI" id="CHEBI:58349"/>
    </ligand>
</feature>
<feature type="domain" description="NAD-dependent epimerase/dehydratase" evidence="10">
    <location>
        <begin position="7"/>
        <end position="238"/>
    </location>
</feature>
<evidence type="ECO:0000256" key="8">
    <source>
        <dbReference type="ARBA" id="ARBA00051935"/>
    </source>
</evidence>
<dbReference type="STRING" id="249408.BOO71_0000145"/>
<keyword evidence="7 9" id="KW-0511">Multifunctional enzyme</keyword>
<feature type="binding site" evidence="9">
    <location>
        <position position="210"/>
    </location>
    <ligand>
        <name>substrate</name>
    </ligand>
</feature>
<feature type="binding site" evidence="9">
    <location>
        <begin position="106"/>
        <end position="109"/>
    </location>
    <ligand>
        <name>NADP(+)</name>
        <dbReference type="ChEBI" id="CHEBI:58349"/>
    </ligand>
</feature>
<dbReference type="Gene3D" id="3.90.25.10">
    <property type="entry name" value="UDP-galactose 4-epimerase, domain 1"/>
    <property type="match status" value="1"/>
</dbReference>
<evidence type="ECO:0000259" key="10">
    <source>
        <dbReference type="Pfam" id="PF01370"/>
    </source>
</evidence>
<evidence type="ECO:0000313" key="12">
    <source>
        <dbReference type="Proteomes" id="UP000186607"/>
    </source>
</evidence>
<comment type="similarity">
    <text evidence="2 9">Belongs to the NAD(P)-dependent epimerase/dehydratase family. Fucose synthase subfamily.</text>
</comment>
<evidence type="ECO:0000256" key="7">
    <source>
        <dbReference type="ARBA" id="ARBA00023268"/>
    </source>
</evidence>
<evidence type="ECO:0000256" key="3">
    <source>
        <dbReference type="ARBA" id="ARBA00012371"/>
    </source>
</evidence>
<comment type="caution">
    <text evidence="11">The sequence shown here is derived from an EMBL/GenBank/DDBJ whole genome shotgun (WGS) entry which is preliminary data.</text>
</comment>
<dbReference type="EMBL" id="MSTI01000003">
    <property type="protein sequence ID" value="OLV20315.1"/>
    <property type="molecule type" value="Genomic_DNA"/>
</dbReference>
<feature type="site" description="Important for catalytic activity" evidence="9">
    <location>
        <position position="110"/>
    </location>
</feature>
<dbReference type="GO" id="GO:0016853">
    <property type="term" value="F:isomerase activity"/>
    <property type="evidence" value="ECO:0007669"/>
    <property type="project" value="UniProtKB-KW"/>
</dbReference>
<dbReference type="UniPathway" id="UPA00128">
    <property type="reaction ID" value="UER00191"/>
</dbReference>
<dbReference type="Gene3D" id="3.40.50.720">
    <property type="entry name" value="NAD(P)-binding Rossmann-like Domain"/>
    <property type="match status" value="1"/>
</dbReference>
<feature type="binding site" evidence="9">
    <location>
        <begin position="11"/>
        <end position="17"/>
    </location>
    <ligand>
        <name>NADP(+)</name>
        <dbReference type="ChEBI" id="CHEBI:58349"/>
    </ligand>
</feature>
<dbReference type="OrthoDB" id="9811425at2"/>
<comment type="pathway">
    <text evidence="1 9">Nucleotide-sugar biosynthesis; GDP-L-fucose biosynthesis via de novo pathway; GDP-L-fucose from GDP-alpha-D-mannose: step 2/2.</text>
</comment>
<name>A0A1U7P554_9DEIO</name>
<feature type="active site" description="Proton donor/acceptor" evidence="9">
    <location>
        <position position="137"/>
    </location>
</feature>
<accession>A0A1U7P554</accession>
<keyword evidence="4 9" id="KW-0521">NADP</keyword>
<dbReference type="HAMAP" id="MF_00956">
    <property type="entry name" value="GDP_fucose_synth"/>
    <property type="match status" value="1"/>
</dbReference>
<dbReference type="Pfam" id="PF01370">
    <property type="entry name" value="Epimerase"/>
    <property type="match status" value="1"/>
</dbReference>
<evidence type="ECO:0000256" key="1">
    <source>
        <dbReference type="ARBA" id="ARBA00004883"/>
    </source>
</evidence>
<evidence type="ECO:0000256" key="5">
    <source>
        <dbReference type="ARBA" id="ARBA00023002"/>
    </source>
</evidence>
<feature type="binding site" evidence="9">
    <location>
        <position position="270"/>
    </location>
    <ligand>
        <name>substrate</name>
    </ligand>
</feature>
<feature type="binding site" evidence="9">
    <location>
        <begin position="164"/>
        <end position="167"/>
    </location>
    <ligand>
        <name>NADP(+)</name>
        <dbReference type="ChEBI" id="CHEBI:58349"/>
    </ligand>
</feature>
<reference evidence="11 12" key="1">
    <citation type="submission" date="2017-01" db="EMBL/GenBank/DDBJ databases">
        <title>Genome Analysis of Deinococcus marmoris KOPRI26562.</title>
        <authorList>
            <person name="Kim J.H."/>
            <person name="Oh H.-M."/>
        </authorList>
    </citation>
    <scope>NUCLEOTIDE SEQUENCE [LARGE SCALE GENOMIC DNA]</scope>
    <source>
        <strain evidence="11 12">KOPRI26562</strain>
    </source>
</reference>
<dbReference type="EC" id="1.1.1.271" evidence="3 9"/>
<dbReference type="eggNOG" id="COG0451">
    <property type="taxonomic scope" value="Bacteria"/>
</dbReference>
<dbReference type="InterPro" id="IPR036291">
    <property type="entry name" value="NAD(P)-bd_dom_sf"/>
</dbReference>
<organism evidence="11 12">
    <name type="scientific">Deinococcus marmoris</name>
    <dbReference type="NCBI Taxonomy" id="249408"/>
    <lineage>
        <taxon>Bacteria</taxon>
        <taxon>Thermotogati</taxon>
        <taxon>Deinococcota</taxon>
        <taxon>Deinococci</taxon>
        <taxon>Deinococcales</taxon>
        <taxon>Deinococcaceae</taxon>
        <taxon>Deinococcus</taxon>
    </lineage>
</organism>
<protein>
    <recommendedName>
        <fullName evidence="3 9">GDP-L-fucose synthase</fullName>
        <ecNumber evidence="3 9">1.1.1.271</ecNumber>
    </recommendedName>
    <alternativeName>
        <fullName evidence="9">GDP-4-keto-6-deoxy-D-mannose-3,5-epimerase-4-reductase</fullName>
    </alternativeName>
</protein>
<feature type="binding site" evidence="9">
    <location>
        <position position="188"/>
    </location>
    <ligand>
        <name>substrate</name>
    </ligand>
</feature>
<feature type="binding site" evidence="9">
    <location>
        <position position="141"/>
    </location>
    <ligand>
        <name>NADP(+)</name>
        <dbReference type="ChEBI" id="CHEBI:58349"/>
    </ligand>
</feature>
<sequence>MRLGDRIYVAGHGGLVGGALVRALKAEGHTDIITRGSRELDLRDQAAVRALFEQERPQYVFLAAAKVGGIHANSTRPAEFLYDNMMIAANVIHAAHVTGVTKLLNLGSTCIYPRDAAQPLREDALLTGPLEDTNRAYAVAKIAAIELCDQYRAQYGSDFISAMPTNLYGPGDNFDLMGSHVLPALIRKMVDARETHSPTVSIWGSGTPLREFLHVDDLADACLFLMRHVSVPGPINVGTGQDLSIREVAEQIRAVVGYPGELAFDASKPDGTPRKITDVSRIHAMGWHHRISLEEGLSNTVAWYLAHRGQVRGEALVGAGSGTAGTALA</sequence>
<keyword evidence="12" id="KW-1185">Reference proteome</keyword>
<dbReference type="InterPro" id="IPR001509">
    <property type="entry name" value="Epimerase_deHydtase"/>
</dbReference>
<keyword evidence="6 9" id="KW-0413">Isomerase</keyword>
<evidence type="ECO:0000313" key="11">
    <source>
        <dbReference type="EMBL" id="OLV20315.1"/>
    </source>
</evidence>
<dbReference type="GO" id="GO:0042351">
    <property type="term" value="P:'de novo' GDP-L-fucose biosynthetic process"/>
    <property type="evidence" value="ECO:0007669"/>
    <property type="project" value="UniProtKB-UniRule"/>
</dbReference>
<evidence type="ECO:0000256" key="6">
    <source>
        <dbReference type="ARBA" id="ARBA00023235"/>
    </source>
</evidence>
<evidence type="ECO:0000256" key="9">
    <source>
        <dbReference type="HAMAP-Rule" id="MF_00956"/>
    </source>
</evidence>
<comment type="function">
    <text evidence="9">Catalyzes the two-step NADP-dependent conversion of GDP-4-dehydro-6-deoxy-D-mannose to GDP-fucose, involving an epimerase and a reductase reaction.</text>
</comment>
<feature type="site" description="Important for catalytic activity" evidence="9">
    <location>
        <position position="108"/>
    </location>
</feature>